<evidence type="ECO:0000313" key="1">
    <source>
        <dbReference type="EMBL" id="AYF29306.1"/>
    </source>
</evidence>
<name>A0A386WLS5_9ACTN</name>
<organism evidence="1 2">
    <name type="scientific">Micromonospora tulbaghiae</name>
    <dbReference type="NCBI Taxonomy" id="479978"/>
    <lineage>
        <taxon>Bacteria</taxon>
        <taxon>Bacillati</taxon>
        <taxon>Actinomycetota</taxon>
        <taxon>Actinomycetes</taxon>
        <taxon>Micromonosporales</taxon>
        <taxon>Micromonosporaceae</taxon>
        <taxon>Micromonospora</taxon>
    </lineage>
</organism>
<dbReference type="KEGG" id="mtua:CSH63_17910"/>
<evidence type="ECO:0008006" key="3">
    <source>
        <dbReference type="Google" id="ProtNLM"/>
    </source>
</evidence>
<dbReference type="EMBL" id="CP024087">
    <property type="protein sequence ID" value="AYF29306.1"/>
    <property type="molecule type" value="Genomic_DNA"/>
</dbReference>
<dbReference type="Proteomes" id="UP000267804">
    <property type="component" value="Chromosome"/>
</dbReference>
<reference evidence="1 2" key="1">
    <citation type="submission" date="2017-10" db="EMBL/GenBank/DDBJ databases">
        <title>Integration of genomic and chemical information greatly accelerates assignment of the full stereostructure of myelolactone, a potent inhibitor of myeloma from a marine-derived Micromonospora.</title>
        <authorList>
            <person name="Kim M.C."/>
            <person name="Machado H."/>
            <person name="Jensen P.R."/>
            <person name="Fenical W."/>
        </authorList>
    </citation>
    <scope>NUCLEOTIDE SEQUENCE [LARGE SCALE GENOMIC DNA]</scope>
    <source>
        <strain evidence="1 2">CNY-010</strain>
    </source>
</reference>
<dbReference type="AlphaFoldDB" id="A0A386WLS5"/>
<proteinExistence type="predicted"/>
<evidence type="ECO:0000313" key="2">
    <source>
        <dbReference type="Proteomes" id="UP000267804"/>
    </source>
</evidence>
<accession>A0A386WLS5</accession>
<sequence>MVAEIIKVIDLPASLRGVELIAEMVAGANAKAGRIAPCLVATTPAPSADQLAEAKLILLGAVKRWTEAGSGAWQQQTAGPYSVATDTRQRTGYNLWPSEIEALQALCRTGGPASVFTIDTAGGGGSIHSPVCSLNFGAAYCSCGADLTGSGPLYEVFP</sequence>
<protein>
    <recommendedName>
        <fullName evidence="3">Head-to-tail adaptor</fullName>
    </recommendedName>
</protein>
<gene>
    <name evidence="1" type="ORF">CSH63_17910</name>
</gene>